<feature type="domain" description="Glyoxalase/fosfomycin resistance/dioxygenase" evidence="1">
    <location>
        <begin position="11"/>
        <end position="116"/>
    </location>
</feature>
<dbReference type="SUPFAM" id="SSF54593">
    <property type="entry name" value="Glyoxalase/Bleomycin resistance protein/Dihydroxybiphenyl dioxygenase"/>
    <property type="match status" value="1"/>
</dbReference>
<dbReference type="Pfam" id="PF00903">
    <property type="entry name" value="Glyoxalase"/>
    <property type="match status" value="1"/>
</dbReference>
<dbReference type="Proteomes" id="UP000246352">
    <property type="component" value="Unassembled WGS sequence"/>
</dbReference>
<protein>
    <recommendedName>
        <fullName evidence="1">Glyoxalase/fosfomycin resistance/dioxygenase domain-containing protein</fullName>
    </recommendedName>
</protein>
<proteinExistence type="predicted"/>
<comment type="caution">
    <text evidence="2">The sequence shown here is derived from an EMBL/GenBank/DDBJ whole genome shotgun (WGS) entry which is preliminary data.</text>
</comment>
<organism evidence="2 3">
    <name type="scientific">Hoeflea marina</name>
    <dbReference type="NCBI Taxonomy" id="274592"/>
    <lineage>
        <taxon>Bacteria</taxon>
        <taxon>Pseudomonadati</taxon>
        <taxon>Pseudomonadota</taxon>
        <taxon>Alphaproteobacteria</taxon>
        <taxon>Hyphomicrobiales</taxon>
        <taxon>Rhizobiaceae</taxon>
        <taxon>Hoeflea</taxon>
    </lineage>
</organism>
<accession>A0A317PR16</accession>
<dbReference type="InterPro" id="IPR029068">
    <property type="entry name" value="Glyas_Bleomycin-R_OHBP_Dase"/>
</dbReference>
<dbReference type="RefSeq" id="WP_110030415.1">
    <property type="nucleotide sequence ID" value="NZ_QGTR01000001.1"/>
</dbReference>
<dbReference type="OrthoDB" id="9806868at2"/>
<dbReference type="EMBL" id="QGTR01000001">
    <property type="protein sequence ID" value="PWW03918.1"/>
    <property type="molecule type" value="Genomic_DNA"/>
</dbReference>
<dbReference type="AlphaFoldDB" id="A0A317PR16"/>
<reference evidence="2 3" key="1">
    <citation type="submission" date="2018-05" db="EMBL/GenBank/DDBJ databases">
        <title>Genomic Encyclopedia of Type Strains, Phase IV (KMG-IV): sequencing the most valuable type-strain genomes for metagenomic binning, comparative biology and taxonomic classification.</title>
        <authorList>
            <person name="Goeker M."/>
        </authorList>
    </citation>
    <scope>NUCLEOTIDE SEQUENCE [LARGE SCALE GENOMIC DNA]</scope>
    <source>
        <strain evidence="2 3">DSM 16791</strain>
    </source>
</reference>
<evidence type="ECO:0000313" key="3">
    <source>
        <dbReference type="Proteomes" id="UP000246352"/>
    </source>
</evidence>
<sequence>MAGNLKAIAPVLMVSNISASIAYWRDKVGFAVETFEAAPLLAILRRDGVALMLQQVVAGKPIVPNWRLSEKTSNVFIWVEDARALYEELVERGALIDWELYHAPYGALEFGIQDLDDQDIAFAQLLR</sequence>
<evidence type="ECO:0000259" key="1">
    <source>
        <dbReference type="Pfam" id="PF00903"/>
    </source>
</evidence>
<dbReference type="Gene3D" id="3.10.180.10">
    <property type="entry name" value="2,3-Dihydroxybiphenyl 1,2-Dioxygenase, domain 1"/>
    <property type="match status" value="1"/>
</dbReference>
<dbReference type="InterPro" id="IPR004360">
    <property type="entry name" value="Glyas_Fos-R_dOase_dom"/>
</dbReference>
<name>A0A317PR16_9HYPH</name>
<evidence type="ECO:0000313" key="2">
    <source>
        <dbReference type="EMBL" id="PWW03918.1"/>
    </source>
</evidence>
<gene>
    <name evidence="2" type="ORF">DFR52_101607</name>
</gene>
<keyword evidence="3" id="KW-1185">Reference proteome</keyword>